<evidence type="ECO:0000256" key="1">
    <source>
        <dbReference type="ARBA" id="ARBA00010505"/>
    </source>
</evidence>
<dbReference type="InterPro" id="IPR013766">
    <property type="entry name" value="Thioredoxin_domain"/>
</dbReference>
<evidence type="ECO:0000256" key="6">
    <source>
        <dbReference type="PIRSR" id="PIRSR637944-1"/>
    </source>
</evidence>
<dbReference type="PROSITE" id="PS51352">
    <property type="entry name" value="THIOREDOXIN_2"/>
    <property type="match status" value="1"/>
</dbReference>
<evidence type="ECO:0000313" key="10">
    <source>
        <dbReference type="Proteomes" id="UP000284706"/>
    </source>
</evidence>
<dbReference type="GO" id="GO:0005777">
    <property type="term" value="C:peroxisome"/>
    <property type="evidence" value="ECO:0007669"/>
    <property type="project" value="TreeGrafter"/>
</dbReference>
<keyword evidence="4 7" id="KW-0560">Oxidoreductase</keyword>
<keyword evidence="2 7" id="KW-0575">Peroxidase</keyword>
<evidence type="ECO:0000256" key="5">
    <source>
        <dbReference type="ARBA" id="ARBA00023284"/>
    </source>
</evidence>
<organism evidence="9 10">
    <name type="scientific">Gymnopilus dilepis</name>
    <dbReference type="NCBI Taxonomy" id="231916"/>
    <lineage>
        <taxon>Eukaryota</taxon>
        <taxon>Fungi</taxon>
        <taxon>Dikarya</taxon>
        <taxon>Basidiomycota</taxon>
        <taxon>Agaricomycotina</taxon>
        <taxon>Agaricomycetes</taxon>
        <taxon>Agaricomycetidae</taxon>
        <taxon>Agaricales</taxon>
        <taxon>Agaricineae</taxon>
        <taxon>Hymenogastraceae</taxon>
        <taxon>Gymnopilus</taxon>
    </lineage>
</organism>
<proteinExistence type="inferred from homology"/>
<dbReference type="GO" id="GO:0045454">
    <property type="term" value="P:cell redox homeostasis"/>
    <property type="evidence" value="ECO:0007669"/>
    <property type="project" value="TreeGrafter"/>
</dbReference>
<comment type="caution">
    <text evidence="9">The sequence shown here is derived from an EMBL/GenBank/DDBJ whole genome shotgun (WGS) entry which is preliminary data.</text>
</comment>
<dbReference type="AlphaFoldDB" id="A0A409VY14"/>
<dbReference type="GO" id="GO:0008379">
    <property type="term" value="F:thioredoxin peroxidase activity"/>
    <property type="evidence" value="ECO:0007669"/>
    <property type="project" value="InterPro"/>
</dbReference>
<dbReference type="STRING" id="231916.A0A409VY14"/>
<dbReference type="InterPro" id="IPR013740">
    <property type="entry name" value="Redoxin"/>
</dbReference>
<protein>
    <recommendedName>
        <fullName evidence="8">Thioredoxin domain-containing protein</fullName>
    </recommendedName>
</protein>
<dbReference type="CDD" id="cd03013">
    <property type="entry name" value="PRX5_like"/>
    <property type="match status" value="1"/>
</dbReference>
<dbReference type="InterPro" id="IPR037944">
    <property type="entry name" value="PRX5-like"/>
</dbReference>
<feature type="active site" description="Cysteine sulfenic acid (-SOH) intermediate" evidence="6">
    <location>
        <position position="66"/>
    </location>
</feature>
<dbReference type="PANTHER" id="PTHR10430:SF39">
    <property type="entry name" value="PEROXISOMAL MEMBRANE ASSOCIATED PROTEIN 20"/>
    <property type="match status" value="1"/>
</dbReference>
<dbReference type="FunCoup" id="A0A409VY14">
    <property type="interactions" value="193"/>
</dbReference>
<evidence type="ECO:0000313" key="9">
    <source>
        <dbReference type="EMBL" id="PPQ71164.1"/>
    </source>
</evidence>
<evidence type="ECO:0000256" key="7">
    <source>
        <dbReference type="RuleBase" id="RU366011"/>
    </source>
</evidence>
<sequence>MSSFVQSALHVAHNVATSWLAHEEIKPNGTVPSVEVKEDQADKSAPLKLVGKNILVGVPGAFTTPCNSHIPPYIENYQEFKAKGVKHIYVIAVNDAFVMKAWKQHLAPEGTPIQFISDDKAALVSALGLVFDATDLLGGPRAKRFAIVTDDDRVVSVAVEQEPPKVTVTSAKSVLASL</sequence>
<dbReference type="GO" id="GO:0034599">
    <property type="term" value="P:cellular response to oxidative stress"/>
    <property type="evidence" value="ECO:0007669"/>
    <property type="project" value="InterPro"/>
</dbReference>
<dbReference type="GO" id="GO:0005829">
    <property type="term" value="C:cytosol"/>
    <property type="evidence" value="ECO:0007669"/>
    <property type="project" value="TreeGrafter"/>
</dbReference>
<dbReference type="OrthoDB" id="1882547at2759"/>
<dbReference type="InParanoid" id="A0A409VY14"/>
<dbReference type="Proteomes" id="UP000284706">
    <property type="component" value="Unassembled WGS sequence"/>
</dbReference>
<evidence type="ECO:0000256" key="4">
    <source>
        <dbReference type="ARBA" id="ARBA00023002"/>
    </source>
</evidence>
<dbReference type="EMBL" id="NHYE01005513">
    <property type="protein sequence ID" value="PPQ71164.1"/>
    <property type="molecule type" value="Genomic_DNA"/>
</dbReference>
<keyword evidence="3 7" id="KW-0049">Antioxidant</keyword>
<dbReference type="InterPro" id="IPR036249">
    <property type="entry name" value="Thioredoxin-like_sf"/>
</dbReference>
<dbReference type="Gene3D" id="3.40.30.10">
    <property type="entry name" value="Glutaredoxin"/>
    <property type="match status" value="1"/>
</dbReference>
<reference evidence="9 10" key="1">
    <citation type="journal article" date="2018" name="Evol. Lett.">
        <title>Horizontal gene cluster transfer increased hallucinogenic mushroom diversity.</title>
        <authorList>
            <person name="Reynolds H.T."/>
            <person name="Vijayakumar V."/>
            <person name="Gluck-Thaler E."/>
            <person name="Korotkin H.B."/>
            <person name="Matheny P.B."/>
            <person name="Slot J.C."/>
        </authorList>
    </citation>
    <scope>NUCLEOTIDE SEQUENCE [LARGE SCALE GENOMIC DNA]</scope>
    <source>
        <strain evidence="9 10">SRW20</strain>
    </source>
</reference>
<dbReference type="Pfam" id="PF08534">
    <property type="entry name" value="Redoxin"/>
    <property type="match status" value="1"/>
</dbReference>
<evidence type="ECO:0000256" key="2">
    <source>
        <dbReference type="ARBA" id="ARBA00022559"/>
    </source>
</evidence>
<dbReference type="GO" id="GO:0042744">
    <property type="term" value="P:hydrogen peroxide catabolic process"/>
    <property type="evidence" value="ECO:0007669"/>
    <property type="project" value="TreeGrafter"/>
</dbReference>
<dbReference type="PANTHER" id="PTHR10430">
    <property type="entry name" value="PEROXIREDOXIN"/>
    <property type="match status" value="1"/>
</dbReference>
<keyword evidence="5 7" id="KW-0676">Redox-active center</keyword>
<gene>
    <name evidence="9" type="ORF">CVT26_011025</name>
</gene>
<comment type="similarity">
    <text evidence="1 7">Belongs to the peroxiredoxin family. Prx5 subfamily.</text>
</comment>
<comment type="function">
    <text evidence="7">Thiol-specific peroxidase that catalyzes the reduction of hydrogen peroxide and organic hydroperoxides to water and alcohols, respectively. Plays a role in cell protection against oxidative stress by detoxifying peroxides.</text>
</comment>
<accession>A0A409VY14</accession>
<keyword evidence="10" id="KW-1185">Reference proteome</keyword>
<dbReference type="SUPFAM" id="SSF52833">
    <property type="entry name" value="Thioredoxin-like"/>
    <property type="match status" value="1"/>
</dbReference>
<feature type="domain" description="Thioredoxin" evidence="8">
    <location>
        <begin position="25"/>
        <end position="178"/>
    </location>
</feature>
<dbReference type="GO" id="GO:0005739">
    <property type="term" value="C:mitochondrion"/>
    <property type="evidence" value="ECO:0007669"/>
    <property type="project" value="TreeGrafter"/>
</dbReference>
<name>A0A409VY14_9AGAR</name>
<evidence type="ECO:0000259" key="8">
    <source>
        <dbReference type="PROSITE" id="PS51352"/>
    </source>
</evidence>
<evidence type="ECO:0000256" key="3">
    <source>
        <dbReference type="ARBA" id="ARBA00022862"/>
    </source>
</evidence>